<reference evidence="1" key="1">
    <citation type="submission" date="2020-08" db="EMBL/GenBank/DDBJ databases">
        <title>Multicomponent nature underlies the extraordinary mechanical properties of spider dragline silk.</title>
        <authorList>
            <person name="Kono N."/>
            <person name="Nakamura H."/>
            <person name="Mori M."/>
            <person name="Yoshida Y."/>
            <person name="Ohtoshi R."/>
            <person name="Malay A.D."/>
            <person name="Moran D.A.P."/>
            <person name="Tomita M."/>
            <person name="Numata K."/>
            <person name="Arakawa K."/>
        </authorList>
    </citation>
    <scope>NUCLEOTIDE SEQUENCE</scope>
</reference>
<organism evidence="1 2">
    <name type="scientific">Trichonephila clavipes</name>
    <name type="common">Golden silk orbweaver</name>
    <name type="synonym">Nephila clavipes</name>
    <dbReference type="NCBI Taxonomy" id="2585209"/>
    <lineage>
        <taxon>Eukaryota</taxon>
        <taxon>Metazoa</taxon>
        <taxon>Ecdysozoa</taxon>
        <taxon>Arthropoda</taxon>
        <taxon>Chelicerata</taxon>
        <taxon>Arachnida</taxon>
        <taxon>Araneae</taxon>
        <taxon>Araneomorphae</taxon>
        <taxon>Entelegynae</taxon>
        <taxon>Araneoidea</taxon>
        <taxon>Nephilidae</taxon>
        <taxon>Trichonephila</taxon>
    </lineage>
</organism>
<comment type="caution">
    <text evidence="1">The sequence shown here is derived from an EMBL/GenBank/DDBJ whole genome shotgun (WGS) entry which is preliminary data.</text>
</comment>
<dbReference type="AlphaFoldDB" id="A0A8X6SWT5"/>
<sequence length="151" mass="16921">MSENWFDCTESLRSTDLTDCCKKIKKFGEVCTGKRSVDFSYGKDTEDAPRSKSSLEADEDTIKTLVDDTFEQLKKCLAAGFELITSNCQSLKEVVSLDRKRNVGQIGESLVIRVEVMQPFEDAGKNGWTVADFSVMMIAVDLGLQQTRRTD</sequence>
<gene>
    <name evidence="1" type="ORF">TNCV_4127621</name>
</gene>
<dbReference type="EMBL" id="BMAU01021352">
    <property type="protein sequence ID" value="GFY19375.1"/>
    <property type="molecule type" value="Genomic_DNA"/>
</dbReference>
<evidence type="ECO:0000313" key="1">
    <source>
        <dbReference type="EMBL" id="GFY19375.1"/>
    </source>
</evidence>
<keyword evidence="2" id="KW-1185">Reference proteome</keyword>
<dbReference type="Proteomes" id="UP000887159">
    <property type="component" value="Unassembled WGS sequence"/>
</dbReference>
<protein>
    <submittedName>
        <fullName evidence="1">Uncharacterized protein</fullName>
    </submittedName>
</protein>
<evidence type="ECO:0000313" key="2">
    <source>
        <dbReference type="Proteomes" id="UP000887159"/>
    </source>
</evidence>
<proteinExistence type="predicted"/>
<accession>A0A8X6SWT5</accession>
<name>A0A8X6SWT5_TRICX</name>